<sequence>MSQTPDSNPESSIEPEVSLKLLLMRHAKSDWSGESVADHDRPLNPRGRRDGPAMARWFADSGHVPDCILCSSAKRTEQTAALMESYWRHLDVPTPAIIIRPELYLARAETIFDCVSIAGTLTDEKGVNFPRTVMVLGHNPGISHAASWLAESAIGLPTAAVAVYQCELSDWSNFMDHAAATLIEMMKPKAL</sequence>
<gene>
    <name evidence="1" type="ORF">RSSM_00042</name>
</gene>
<name>M5UAR4_9BACT</name>
<dbReference type="InterPro" id="IPR029033">
    <property type="entry name" value="His_PPase_superfam"/>
</dbReference>
<dbReference type="Gene3D" id="3.40.50.1240">
    <property type="entry name" value="Phosphoglycerate mutase-like"/>
    <property type="match status" value="1"/>
</dbReference>
<dbReference type="CDD" id="cd07067">
    <property type="entry name" value="HP_PGM_like"/>
    <property type="match status" value="1"/>
</dbReference>
<dbReference type="AlphaFoldDB" id="M5UAR4"/>
<evidence type="ECO:0000313" key="2">
    <source>
        <dbReference type="Proteomes" id="UP000011885"/>
    </source>
</evidence>
<protein>
    <submittedName>
        <fullName evidence="1">Phosphohistidine phosphatase, SixA</fullName>
    </submittedName>
</protein>
<dbReference type="SUPFAM" id="SSF53254">
    <property type="entry name" value="Phosphoglycerate mutase-like"/>
    <property type="match status" value="1"/>
</dbReference>
<accession>M5UAR4</accession>
<organism evidence="1 2">
    <name type="scientific">Rhodopirellula sallentina SM41</name>
    <dbReference type="NCBI Taxonomy" id="1263870"/>
    <lineage>
        <taxon>Bacteria</taxon>
        <taxon>Pseudomonadati</taxon>
        <taxon>Planctomycetota</taxon>
        <taxon>Planctomycetia</taxon>
        <taxon>Pirellulales</taxon>
        <taxon>Pirellulaceae</taxon>
        <taxon>Rhodopirellula</taxon>
    </lineage>
</organism>
<dbReference type="PANTHER" id="PTHR47623">
    <property type="entry name" value="OS09G0287300 PROTEIN"/>
    <property type="match status" value="1"/>
</dbReference>
<proteinExistence type="predicted"/>
<dbReference type="PATRIC" id="fig|1263870.3.peg.50"/>
<dbReference type="Pfam" id="PF00300">
    <property type="entry name" value="His_Phos_1"/>
    <property type="match status" value="1"/>
</dbReference>
<dbReference type="PANTHER" id="PTHR47623:SF1">
    <property type="entry name" value="OS09G0287300 PROTEIN"/>
    <property type="match status" value="1"/>
</dbReference>
<keyword evidence="2" id="KW-1185">Reference proteome</keyword>
<reference evidence="1 2" key="1">
    <citation type="journal article" date="2013" name="Mar. Genomics">
        <title>Expression of sulfatases in Rhodopirellula baltica and the diversity of sulfatases in the genus Rhodopirellula.</title>
        <authorList>
            <person name="Wegner C.E."/>
            <person name="Richter-Heitmann T."/>
            <person name="Klindworth A."/>
            <person name="Klockow C."/>
            <person name="Richter M."/>
            <person name="Achstetter T."/>
            <person name="Glockner F.O."/>
            <person name="Harder J."/>
        </authorList>
    </citation>
    <scope>NUCLEOTIDE SEQUENCE [LARGE SCALE GENOMIC DNA]</scope>
    <source>
        <strain evidence="1 2">SM41</strain>
    </source>
</reference>
<dbReference type="InterPro" id="IPR013078">
    <property type="entry name" value="His_Pase_superF_clade-1"/>
</dbReference>
<dbReference type="EMBL" id="ANOH01000003">
    <property type="protein sequence ID" value="EMI58515.1"/>
    <property type="molecule type" value="Genomic_DNA"/>
</dbReference>
<dbReference type="Proteomes" id="UP000011885">
    <property type="component" value="Unassembled WGS sequence"/>
</dbReference>
<dbReference type="RefSeq" id="WP_008673074.1">
    <property type="nucleotide sequence ID" value="NZ_ANOH01000003.1"/>
</dbReference>
<evidence type="ECO:0000313" key="1">
    <source>
        <dbReference type="EMBL" id="EMI58515.1"/>
    </source>
</evidence>
<comment type="caution">
    <text evidence="1">The sequence shown here is derived from an EMBL/GenBank/DDBJ whole genome shotgun (WGS) entry which is preliminary data.</text>
</comment>
<dbReference type="SMART" id="SM00855">
    <property type="entry name" value="PGAM"/>
    <property type="match status" value="1"/>
</dbReference>